<dbReference type="InterPro" id="IPR011990">
    <property type="entry name" value="TPR-like_helical_dom_sf"/>
</dbReference>
<dbReference type="EMBL" id="JBHSBU010000001">
    <property type="protein sequence ID" value="MFC4159349.1"/>
    <property type="molecule type" value="Genomic_DNA"/>
</dbReference>
<dbReference type="Gene3D" id="1.25.40.10">
    <property type="entry name" value="Tetratricopeptide repeat domain"/>
    <property type="match status" value="1"/>
</dbReference>
<dbReference type="SUPFAM" id="SSF48452">
    <property type="entry name" value="TPR-like"/>
    <property type="match status" value="1"/>
</dbReference>
<reference evidence="2" key="1">
    <citation type="journal article" date="2019" name="Int. J. Syst. Evol. Microbiol.">
        <title>The Global Catalogue of Microorganisms (GCM) 10K type strain sequencing project: providing services to taxonomists for standard genome sequencing and annotation.</title>
        <authorList>
            <consortium name="The Broad Institute Genomics Platform"/>
            <consortium name="The Broad Institute Genome Sequencing Center for Infectious Disease"/>
            <person name="Wu L."/>
            <person name="Ma J."/>
        </authorList>
    </citation>
    <scope>NUCLEOTIDE SEQUENCE [LARGE SCALE GENOMIC DNA]</scope>
    <source>
        <strain evidence="2">LMG 29894</strain>
    </source>
</reference>
<evidence type="ECO:0000313" key="2">
    <source>
        <dbReference type="Proteomes" id="UP001595791"/>
    </source>
</evidence>
<organism evidence="1 2">
    <name type="scientific">Chitinimonas lacunae</name>
    <dbReference type="NCBI Taxonomy" id="1963018"/>
    <lineage>
        <taxon>Bacteria</taxon>
        <taxon>Pseudomonadati</taxon>
        <taxon>Pseudomonadota</taxon>
        <taxon>Betaproteobacteria</taxon>
        <taxon>Neisseriales</taxon>
        <taxon>Chitinibacteraceae</taxon>
        <taxon>Chitinimonas</taxon>
    </lineage>
</organism>
<dbReference type="RefSeq" id="WP_378163012.1">
    <property type="nucleotide sequence ID" value="NZ_JBHSBU010000001.1"/>
</dbReference>
<keyword evidence="2" id="KW-1185">Reference proteome</keyword>
<sequence>MNSFPSELSKSVHAEITEYCISGDALAEQECYEEAVFQYNKAWEMIPEPKNEWEASTWVLAAIADACFFMGKRKSARQALEYAMYCPGGLGNPFLHLRLGQVLFDAGELDKAADELMRAYLGGGGEIFAQEDQRYFDFLVKKAKI</sequence>
<dbReference type="Proteomes" id="UP001595791">
    <property type="component" value="Unassembled WGS sequence"/>
</dbReference>
<name>A0ABV8MMQ6_9NEIS</name>
<evidence type="ECO:0000313" key="1">
    <source>
        <dbReference type="EMBL" id="MFC4159349.1"/>
    </source>
</evidence>
<proteinExistence type="predicted"/>
<protein>
    <submittedName>
        <fullName evidence="1">Tetratricopeptide repeat protein</fullName>
    </submittedName>
</protein>
<accession>A0ABV8MMQ6</accession>
<gene>
    <name evidence="1" type="ORF">ACFOW7_08260</name>
</gene>
<comment type="caution">
    <text evidence="1">The sequence shown here is derived from an EMBL/GenBank/DDBJ whole genome shotgun (WGS) entry which is preliminary data.</text>
</comment>